<organism evidence="1 2">
    <name type="scientific">Candidatus Methylocalor cossyra</name>
    <dbReference type="NCBI Taxonomy" id="3108543"/>
    <lineage>
        <taxon>Bacteria</taxon>
        <taxon>Pseudomonadati</taxon>
        <taxon>Pseudomonadota</taxon>
        <taxon>Gammaproteobacteria</taxon>
        <taxon>Methylococcales</taxon>
        <taxon>Methylococcaceae</taxon>
        <taxon>Candidatus Methylocalor</taxon>
    </lineage>
</organism>
<keyword evidence="2" id="KW-1185">Reference proteome</keyword>
<evidence type="ECO:0000313" key="2">
    <source>
        <dbReference type="Proteomes" id="UP001497493"/>
    </source>
</evidence>
<gene>
    <name evidence="1" type="ORF">MECH1_V1_0324</name>
</gene>
<accession>A0ABM9NEU0</accession>
<name>A0ABM9NEU0_9GAMM</name>
<protein>
    <submittedName>
        <fullName evidence="1">Uncharacterized protein</fullName>
    </submittedName>
</protein>
<evidence type="ECO:0000313" key="1">
    <source>
        <dbReference type="EMBL" id="CAL1239100.1"/>
    </source>
</evidence>
<sequence length="64" mass="7402">MVSFPLDYYCIPHHTFRGPVRAWLWTLQWLAWLDRAPWPARAGTCPRPWAEAVAPGPWIGASNR</sequence>
<dbReference type="Proteomes" id="UP001497493">
    <property type="component" value="Chromosome"/>
</dbReference>
<reference evidence="1 2" key="1">
    <citation type="submission" date="2024-04" db="EMBL/GenBank/DDBJ databases">
        <authorList>
            <person name="Cremers G."/>
        </authorList>
    </citation>
    <scope>NUCLEOTIDE SEQUENCE [LARGE SCALE GENOMIC DNA]</scope>
    <source>
        <strain evidence="1">MeCH1-AG</strain>
    </source>
</reference>
<proteinExistence type="predicted"/>
<dbReference type="EMBL" id="OZ026884">
    <property type="protein sequence ID" value="CAL1239100.1"/>
    <property type="molecule type" value="Genomic_DNA"/>
</dbReference>